<organism evidence="2 3">
    <name type="scientific">Polyangium mundeleinium</name>
    <dbReference type="NCBI Taxonomy" id="2995306"/>
    <lineage>
        <taxon>Bacteria</taxon>
        <taxon>Pseudomonadati</taxon>
        <taxon>Myxococcota</taxon>
        <taxon>Polyangia</taxon>
        <taxon>Polyangiales</taxon>
        <taxon>Polyangiaceae</taxon>
        <taxon>Polyangium</taxon>
    </lineage>
</organism>
<gene>
    <name evidence="2" type="ORF">POL67_06140</name>
</gene>
<keyword evidence="3" id="KW-1185">Reference proteome</keyword>
<evidence type="ECO:0000256" key="1">
    <source>
        <dbReference type="SAM" id="MobiDB-lite"/>
    </source>
</evidence>
<dbReference type="EMBL" id="JAQNDO010000001">
    <property type="protein sequence ID" value="MDC0740918.1"/>
    <property type="molecule type" value="Genomic_DNA"/>
</dbReference>
<protein>
    <recommendedName>
        <fullName evidence="4">Ribbon-helix-helix protein CopG domain-containing protein</fullName>
    </recommendedName>
</protein>
<evidence type="ECO:0008006" key="4">
    <source>
        <dbReference type="Google" id="ProtNLM"/>
    </source>
</evidence>
<sequence length="72" mass="8158">MSSSRRRTGRRPGRPKVIGGPVIQPKITPEDDKKLGELAVLGEFEGNRARVMRVALRELYERRIGSRKEKAT</sequence>
<dbReference type="RefSeq" id="WP_271916124.1">
    <property type="nucleotide sequence ID" value="NZ_JAQNDO010000001.1"/>
</dbReference>
<comment type="caution">
    <text evidence="2">The sequence shown here is derived from an EMBL/GenBank/DDBJ whole genome shotgun (WGS) entry which is preliminary data.</text>
</comment>
<proteinExistence type="predicted"/>
<evidence type="ECO:0000313" key="2">
    <source>
        <dbReference type="EMBL" id="MDC0740918.1"/>
    </source>
</evidence>
<dbReference type="Proteomes" id="UP001221411">
    <property type="component" value="Unassembled WGS sequence"/>
</dbReference>
<reference evidence="2 3" key="1">
    <citation type="submission" date="2022-11" db="EMBL/GenBank/DDBJ databases">
        <title>Minimal conservation of predation-associated metabolite biosynthetic gene clusters underscores biosynthetic potential of Myxococcota including descriptions for ten novel species: Archangium lansinium sp. nov., Myxococcus landrumus sp. nov., Nannocystis bai.</title>
        <authorList>
            <person name="Ahearne A."/>
            <person name="Stevens C."/>
            <person name="Dowd S."/>
        </authorList>
    </citation>
    <scope>NUCLEOTIDE SEQUENCE [LARGE SCALE GENOMIC DNA]</scope>
    <source>
        <strain evidence="2 3">RJM3</strain>
    </source>
</reference>
<name>A0ABT5EGG7_9BACT</name>
<evidence type="ECO:0000313" key="3">
    <source>
        <dbReference type="Proteomes" id="UP001221411"/>
    </source>
</evidence>
<accession>A0ABT5EGG7</accession>
<feature type="region of interest" description="Disordered" evidence="1">
    <location>
        <begin position="1"/>
        <end position="29"/>
    </location>
</feature>
<feature type="compositionally biased region" description="Basic residues" evidence="1">
    <location>
        <begin position="1"/>
        <end position="14"/>
    </location>
</feature>